<accession>A0ABS2C8P6</accession>
<name>A0ABS2C8P6_9NEIS</name>
<dbReference type="SUPFAM" id="SSF109604">
    <property type="entry name" value="HD-domain/PDEase-like"/>
    <property type="match status" value="1"/>
</dbReference>
<evidence type="ECO:0000313" key="2">
    <source>
        <dbReference type="EMBL" id="MBM5570523.1"/>
    </source>
</evidence>
<protein>
    <submittedName>
        <fullName evidence="2">HDOD domain-containing protein</fullName>
    </submittedName>
</protein>
<proteinExistence type="predicted"/>
<organism evidence="2 3">
    <name type="scientific">Deefgea chitinilytica</name>
    <dbReference type="NCBI Taxonomy" id="570276"/>
    <lineage>
        <taxon>Bacteria</taxon>
        <taxon>Pseudomonadati</taxon>
        <taxon>Pseudomonadota</taxon>
        <taxon>Betaproteobacteria</taxon>
        <taxon>Neisseriales</taxon>
        <taxon>Chitinibacteraceae</taxon>
        <taxon>Deefgea</taxon>
    </lineage>
</organism>
<dbReference type="InterPro" id="IPR029016">
    <property type="entry name" value="GAF-like_dom_sf"/>
</dbReference>
<dbReference type="Proteomes" id="UP001195660">
    <property type="component" value="Unassembled WGS sequence"/>
</dbReference>
<dbReference type="PROSITE" id="PS51833">
    <property type="entry name" value="HDOD"/>
    <property type="match status" value="1"/>
</dbReference>
<feature type="domain" description="HDOD" evidence="1">
    <location>
        <begin position="21"/>
        <end position="224"/>
    </location>
</feature>
<dbReference type="Pfam" id="PF08668">
    <property type="entry name" value="HDOD"/>
    <property type="match status" value="1"/>
</dbReference>
<evidence type="ECO:0000313" key="3">
    <source>
        <dbReference type="Proteomes" id="UP001195660"/>
    </source>
</evidence>
<dbReference type="RefSeq" id="WP_203569817.1">
    <property type="nucleotide sequence ID" value="NZ_WOFE01000001.1"/>
</dbReference>
<dbReference type="Pfam" id="PF01590">
    <property type="entry name" value="GAF"/>
    <property type="match status" value="1"/>
</dbReference>
<gene>
    <name evidence="2" type="ORF">GM173_02895</name>
</gene>
<keyword evidence="3" id="KW-1185">Reference proteome</keyword>
<dbReference type="InterPro" id="IPR013976">
    <property type="entry name" value="HDOD"/>
</dbReference>
<comment type="caution">
    <text evidence="2">The sequence shown here is derived from an EMBL/GenBank/DDBJ whole genome shotgun (WGS) entry which is preliminary data.</text>
</comment>
<dbReference type="InterPro" id="IPR003018">
    <property type="entry name" value="GAF"/>
</dbReference>
<dbReference type="SUPFAM" id="SSF55781">
    <property type="entry name" value="GAF domain-like"/>
    <property type="match status" value="1"/>
</dbReference>
<dbReference type="Gene3D" id="1.10.3210.10">
    <property type="entry name" value="Hypothetical protein af1432"/>
    <property type="match status" value="1"/>
</dbReference>
<dbReference type="Gene3D" id="3.30.450.40">
    <property type="match status" value="1"/>
</dbReference>
<evidence type="ECO:0000259" key="1">
    <source>
        <dbReference type="PROSITE" id="PS51833"/>
    </source>
</evidence>
<sequence length="466" mass="52009">MANVKSTAHHAWLQFWERRAIPILQESRNQLMGMMRRAEIIRPAEVADVVARDPLLTAQILRMINQRERTSLSSDVVAIEAAIMLIGVAPFLERFARAQTVESLMLPAHQHEYGNLLRLVFEARLARRLASFYANKRFDAKLGEIQAAAMLSHIADLLLIVSPFLEEKAPQVAADVPELLSLWQIPEPIQALVRTDAEPSTRSVLQHAVVPLARLLAKGWWQDDVQQKLTTTAAVLNLPFEEVWSFLTKQLLAFTRKEGRSNQLYSPARWLAMLPGEWPKPTIAKASSQFDANVIVKDVLAERMQALHLAGIQGAPTNQVMTLAVRALSEGLAMQRIAFTLLMAAENALRARYVQGVAPTDSLQTLKISLEKQHVLTKLLQKPQSFWLNAANYAQFAPHLPVELVEQIGAKSFCAMSIFVGDKPVGLIYADCGLSGEVSEFHYQHFKQICLLASKALAHNARRTSV</sequence>
<dbReference type="EMBL" id="WOFE01000001">
    <property type="protein sequence ID" value="MBM5570523.1"/>
    <property type="molecule type" value="Genomic_DNA"/>
</dbReference>
<reference evidence="2 3" key="1">
    <citation type="submission" date="2019-11" db="EMBL/GenBank/DDBJ databases">
        <title>Novel Deefgea species.</title>
        <authorList>
            <person name="Han J.-H."/>
        </authorList>
    </citation>
    <scope>NUCLEOTIDE SEQUENCE [LARGE SCALE GENOMIC DNA]</scope>
    <source>
        <strain evidence="2 3">LMG 24817</strain>
    </source>
</reference>